<comment type="caution">
    <text evidence="9">The sequence shown here is derived from an EMBL/GenBank/DDBJ whole genome shotgun (WGS) entry which is preliminary data.</text>
</comment>
<dbReference type="SUPFAM" id="SSF49879">
    <property type="entry name" value="SMAD/FHA domain"/>
    <property type="match status" value="1"/>
</dbReference>
<evidence type="ECO:0000256" key="5">
    <source>
        <dbReference type="ARBA" id="ARBA00023136"/>
    </source>
</evidence>
<accession>A0A0F0L2W4</accession>
<comment type="subcellular location">
    <subcellularLocation>
        <location evidence="1">Cell membrane</location>
        <topology evidence="1">Multi-pass membrane protein</topology>
    </subcellularLocation>
</comment>
<dbReference type="PANTHER" id="PTHR36115:SF4">
    <property type="entry name" value="MEMBRANE PROTEIN"/>
    <property type="match status" value="1"/>
</dbReference>
<keyword evidence="5 7" id="KW-0472">Membrane</keyword>
<feature type="region of interest" description="Disordered" evidence="6">
    <location>
        <begin position="291"/>
        <end position="314"/>
    </location>
</feature>
<dbReference type="RefSeq" id="WP_045249640.1">
    <property type="nucleotide sequence ID" value="NZ_JYIT01000062.1"/>
</dbReference>
<feature type="compositionally biased region" description="Low complexity" evidence="6">
    <location>
        <begin position="155"/>
        <end position="173"/>
    </location>
</feature>
<feature type="transmembrane region" description="Helical" evidence="7">
    <location>
        <begin position="59"/>
        <end position="92"/>
    </location>
</feature>
<dbReference type="Gene3D" id="2.60.200.20">
    <property type="match status" value="1"/>
</dbReference>
<dbReference type="PATRIC" id="fig|582680.7.peg.939"/>
<reference evidence="9 10" key="1">
    <citation type="submission" date="2015-02" db="EMBL/GenBank/DDBJ databases">
        <title>Draft genome sequences of ten Microbacterium spp. with emphasis on heavy metal contaminated environments.</title>
        <authorList>
            <person name="Corretto E."/>
        </authorList>
    </citation>
    <scope>NUCLEOTIDE SEQUENCE [LARGE SCALE GENOMIC DNA]</scope>
    <source>
        <strain evidence="9 10">DSM 23848</strain>
    </source>
</reference>
<evidence type="ECO:0000256" key="4">
    <source>
        <dbReference type="ARBA" id="ARBA00022989"/>
    </source>
</evidence>
<keyword evidence="4 7" id="KW-1133">Transmembrane helix</keyword>
<dbReference type="OrthoDB" id="3254248at2"/>
<protein>
    <submittedName>
        <fullName evidence="9">RDD family protein</fullName>
    </submittedName>
</protein>
<evidence type="ECO:0000313" key="10">
    <source>
        <dbReference type="Proteomes" id="UP000033448"/>
    </source>
</evidence>
<dbReference type="AlphaFoldDB" id="A0A0F0L2W4"/>
<keyword evidence="2" id="KW-1003">Cell membrane</keyword>
<gene>
    <name evidence="9" type="ORF">RL72_00909</name>
</gene>
<keyword evidence="3 7" id="KW-0812">Transmembrane</keyword>
<dbReference type="Proteomes" id="UP000033448">
    <property type="component" value="Unassembled WGS sequence"/>
</dbReference>
<dbReference type="PANTHER" id="PTHR36115">
    <property type="entry name" value="PROLINE-RICH ANTIGEN HOMOLOG-RELATED"/>
    <property type="match status" value="1"/>
</dbReference>
<feature type="compositionally biased region" description="Pro residues" evidence="6">
    <location>
        <begin position="174"/>
        <end position="189"/>
    </location>
</feature>
<evidence type="ECO:0000259" key="8">
    <source>
        <dbReference type="Pfam" id="PF06271"/>
    </source>
</evidence>
<name>A0A0F0L2W4_9MICO</name>
<feature type="compositionally biased region" description="Low complexity" evidence="6">
    <location>
        <begin position="213"/>
        <end position="234"/>
    </location>
</feature>
<feature type="domain" description="RDD" evidence="8">
    <location>
        <begin position="15"/>
        <end position="150"/>
    </location>
</feature>
<dbReference type="EMBL" id="JYIT01000062">
    <property type="protein sequence ID" value="KJL26690.1"/>
    <property type="molecule type" value="Genomic_DNA"/>
</dbReference>
<evidence type="ECO:0000313" key="9">
    <source>
        <dbReference type="EMBL" id="KJL26690.1"/>
    </source>
</evidence>
<dbReference type="InterPro" id="IPR010432">
    <property type="entry name" value="RDD"/>
</dbReference>
<feature type="transmembrane region" description="Helical" evidence="7">
    <location>
        <begin position="113"/>
        <end position="132"/>
    </location>
</feature>
<evidence type="ECO:0000256" key="1">
    <source>
        <dbReference type="ARBA" id="ARBA00004651"/>
    </source>
</evidence>
<dbReference type="InterPro" id="IPR051791">
    <property type="entry name" value="Pra-immunoreactive"/>
</dbReference>
<evidence type="ECO:0000256" key="2">
    <source>
        <dbReference type="ARBA" id="ARBA00022475"/>
    </source>
</evidence>
<dbReference type="GO" id="GO:0005886">
    <property type="term" value="C:plasma membrane"/>
    <property type="evidence" value="ECO:0007669"/>
    <property type="project" value="UniProtKB-SubCell"/>
</dbReference>
<dbReference type="Pfam" id="PF06271">
    <property type="entry name" value="RDD"/>
    <property type="match status" value="1"/>
</dbReference>
<feature type="region of interest" description="Disordered" evidence="6">
    <location>
        <begin position="155"/>
        <end position="253"/>
    </location>
</feature>
<feature type="transmembrane region" description="Helical" evidence="7">
    <location>
        <begin position="29"/>
        <end position="47"/>
    </location>
</feature>
<feature type="compositionally biased region" description="Low complexity" evidence="6">
    <location>
        <begin position="292"/>
        <end position="303"/>
    </location>
</feature>
<evidence type="ECO:0000256" key="3">
    <source>
        <dbReference type="ARBA" id="ARBA00022692"/>
    </source>
</evidence>
<sequence length="449" mass="44841">MTNAPSGTGADAAPVAPIRRRAIACAIDLAIPAVILLAGYLISLGVTMSAKPDTLTGALFVLMLGIGTTFVIALVWFVISTFLQGAGASVGMRIMHLRVVREGSEAPLGFGRALLRNLVFGLSASIVVGYFTPLFDGSGRFQGWHDRAAGAVVRDARAAAPTPAPATGKGQPAPAGPTPAAPLGSPQPAPAGGALASGFGGSPIPSPTPGSAPAPTASFAPPAAFAPQGGAPTGHTLPNAPSAAGTVVPAEPEVDPHDATVLSAAAQAAADAAHAMITVVPGVSPSVPAPAAPVVSGPETVTPAGPPAPAAPPATVADALAQGPIAPTAEEEDLEETRISIPGHRLQFVWDDGARATVSGRTLFGRNPAPEPGATVVVVRDETLSLSKTHFEAAAEAAGGWVMDRHSTNGMTIVRDGVRIACPPGERVRIRLGDAIEIGDRIVTVGGYA</sequence>
<organism evidence="9 10">
    <name type="scientific">Microbacterium azadirachtae</name>
    <dbReference type="NCBI Taxonomy" id="582680"/>
    <lineage>
        <taxon>Bacteria</taxon>
        <taxon>Bacillati</taxon>
        <taxon>Actinomycetota</taxon>
        <taxon>Actinomycetes</taxon>
        <taxon>Micrococcales</taxon>
        <taxon>Microbacteriaceae</taxon>
        <taxon>Microbacterium</taxon>
    </lineage>
</organism>
<evidence type="ECO:0000256" key="7">
    <source>
        <dbReference type="SAM" id="Phobius"/>
    </source>
</evidence>
<proteinExistence type="predicted"/>
<dbReference type="InterPro" id="IPR008984">
    <property type="entry name" value="SMAD_FHA_dom_sf"/>
</dbReference>
<evidence type="ECO:0000256" key="6">
    <source>
        <dbReference type="SAM" id="MobiDB-lite"/>
    </source>
</evidence>
<keyword evidence="10" id="KW-1185">Reference proteome</keyword>